<proteinExistence type="inferred from homology"/>
<evidence type="ECO:0000313" key="5">
    <source>
        <dbReference type="Proteomes" id="UP001370490"/>
    </source>
</evidence>
<dbReference type="AlphaFoldDB" id="A0AAN8ZP49"/>
<feature type="compositionally biased region" description="Basic and acidic residues" evidence="3">
    <location>
        <begin position="1"/>
        <end position="10"/>
    </location>
</feature>
<comment type="function">
    <text evidence="2">Involved in regulation of actin and microtubule organization. Part of a WAVE complex that activates the Arp2/3 complex.</text>
</comment>
<dbReference type="PANTHER" id="PTHR10460:SF11">
    <property type="entry name" value="PROTEIN ABIL5-RELATED"/>
    <property type="match status" value="1"/>
</dbReference>
<name>A0AAN8ZP49_9MAGN</name>
<comment type="similarity">
    <text evidence="1">Belongs to the ABI family.</text>
</comment>
<sequence>MKEMMRRNELGEGDPQANSEEANRFHKSLHELRDLRSQLHCAADYCERKFLSAKQKKTVIENTKEYISRAIVTVVDHVGTVSANLESPLHSSNAISEAELRIDCLNQRLQTCQQYAQKLALSRTRWCVQFPKYNPRYIAPPKASTEKSNGVLRETDSPFLMKPVVRHEFDAKEDAQLFLYTCSQKPSLAERPNLKSESGKKDTNSAPVILPVRDGLLKLSKARNPSFHFQNGNKLELQRRSLQSSDILSLIRRTKRAT</sequence>
<feature type="region of interest" description="Disordered" evidence="3">
    <location>
        <begin position="1"/>
        <end position="22"/>
    </location>
</feature>
<dbReference type="Gene3D" id="6.10.140.1620">
    <property type="match status" value="1"/>
</dbReference>
<evidence type="ECO:0000256" key="1">
    <source>
        <dbReference type="ARBA" id="ARBA00010020"/>
    </source>
</evidence>
<comment type="caution">
    <text evidence="4">The sequence shown here is derived from an EMBL/GenBank/DDBJ whole genome shotgun (WGS) entry which is preliminary data.</text>
</comment>
<dbReference type="PANTHER" id="PTHR10460">
    <property type="entry name" value="ABL INTERACTOR FAMILY MEMBER"/>
    <property type="match status" value="1"/>
</dbReference>
<gene>
    <name evidence="4" type="ORF">RJ641_026058</name>
</gene>
<evidence type="ECO:0000256" key="3">
    <source>
        <dbReference type="SAM" id="MobiDB-lite"/>
    </source>
</evidence>
<reference evidence="4 5" key="1">
    <citation type="submission" date="2023-12" db="EMBL/GenBank/DDBJ databases">
        <title>A high-quality genome assembly for Dillenia turbinata (Dilleniales).</title>
        <authorList>
            <person name="Chanderbali A."/>
        </authorList>
    </citation>
    <scope>NUCLEOTIDE SEQUENCE [LARGE SCALE GENOMIC DNA]</scope>
    <source>
        <strain evidence="4">LSX21</strain>
        <tissue evidence="4">Leaf</tissue>
    </source>
</reference>
<keyword evidence="5" id="KW-1185">Reference proteome</keyword>
<evidence type="ECO:0000256" key="2">
    <source>
        <dbReference type="ARBA" id="ARBA00025223"/>
    </source>
</evidence>
<accession>A0AAN8ZP49</accession>
<dbReference type="InterPro" id="IPR028457">
    <property type="entry name" value="ABI"/>
</dbReference>
<protein>
    <recommendedName>
        <fullName evidence="6">Protein ABIL5</fullName>
    </recommendedName>
</protein>
<organism evidence="4 5">
    <name type="scientific">Dillenia turbinata</name>
    <dbReference type="NCBI Taxonomy" id="194707"/>
    <lineage>
        <taxon>Eukaryota</taxon>
        <taxon>Viridiplantae</taxon>
        <taxon>Streptophyta</taxon>
        <taxon>Embryophyta</taxon>
        <taxon>Tracheophyta</taxon>
        <taxon>Spermatophyta</taxon>
        <taxon>Magnoliopsida</taxon>
        <taxon>eudicotyledons</taxon>
        <taxon>Gunneridae</taxon>
        <taxon>Pentapetalae</taxon>
        <taxon>Dilleniales</taxon>
        <taxon>Dilleniaceae</taxon>
        <taxon>Dillenia</taxon>
    </lineage>
</organism>
<dbReference type="EMBL" id="JBAMMX010000003">
    <property type="protein sequence ID" value="KAK6944956.1"/>
    <property type="molecule type" value="Genomic_DNA"/>
</dbReference>
<dbReference type="Proteomes" id="UP001370490">
    <property type="component" value="Unassembled WGS sequence"/>
</dbReference>
<evidence type="ECO:0008006" key="6">
    <source>
        <dbReference type="Google" id="ProtNLM"/>
    </source>
</evidence>
<evidence type="ECO:0000313" key="4">
    <source>
        <dbReference type="EMBL" id="KAK6944956.1"/>
    </source>
</evidence>